<evidence type="ECO:0000313" key="3">
    <source>
        <dbReference type="Proteomes" id="UP000249688"/>
    </source>
</evidence>
<feature type="compositionally biased region" description="Basic residues" evidence="1">
    <location>
        <begin position="80"/>
        <end position="89"/>
    </location>
</feature>
<evidence type="ECO:0000313" key="2">
    <source>
        <dbReference type="EMBL" id="PZW43164.1"/>
    </source>
</evidence>
<feature type="region of interest" description="Disordered" evidence="1">
    <location>
        <begin position="55"/>
        <end position="89"/>
    </location>
</feature>
<sequence length="89" mass="10103">MRSHESQFSDARPIRRTLEEKKRLVSELRETLGTMKSHASAATKDAIKARIKELEVDIASAPPPRERDDRRALTDPGANPRRRGPRVAF</sequence>
<dbReference type="RefSeq" id="WP_111399034.1">
    <property type="nucleotide sequence ID" value="NZ_QKYU01000016.1"/>
</dbReference>
<comment type="caution">
    <text evidence="2">The sequence shown here is derived from an EMBL/GenBank/DDBJ whole genome shotgun (WGS) entry which is preliminary data.</text>
</comment>
<accession>A0A2W7I902</accession>
<dbReference type="Proteomes" id="UP000249688">
    <property type="component" value="Unassembled WGS sequence"/>
</dbReference>
<organism evidence="2 3">
    <name type="scientific">Humitalea rosea</name>
    <dbReference type="NCBI Taxonomy" id="990373"/>
    <lineage>
        <taxon>Bacteria</taxon>
        <taxon>Pseudomonadati</taxon>
        <taxon>Pseudomonadota</taxon>
        <taxon>Alphaproteobacteria</taxon>
        <taxon>Acetobacterales</taxon>
        <taxon>Roseomonadaceae</taxon>
        <taxon>Humitalea</taxon>
    </lineage>
</organism>
<dbReference type="AlphaFoldDB" id="A0A2W7I902"/>
<dbReference type="EMBL" id="QKYU01000016">
    <property type="protein sequence ID" value="PZW43164.1"/>
    <property type="molecule type" value="Genomic_DNA"/>
</dbReference>
<dbReference type="OrthoDB" id="7306959at2"/>
<evidence type="ECO:0000256" key="1">
    <source>
        <dbReference type="SAM" id="MobiDB-lite"/>
    </source>
</evidence>
<keyword evidence="3" id="KW-1185">Reference proteome</keyword>
<name>A0A2W7I902_9PROT</name>
<gene>
    <name evidence="2" type="ORF">C8P66_11685</name>
</gene>
<proteinExistence type="predicted"/>
<feature type="compositionally biased region" description="Basic and acidic residues" evidence="1">
    <location>
        <begin position="64"/>
        <end position="73"/>
    </location>
</feature>
<protein>
    <submittedName>
        <fullName evidence="2">Uncharacterized protein</fullName>
    </submittedName>
</protein>
<reference evidence="2 3" key="1">
    <citation type="submission" date="2018-06" db="EMBL/GenBank/DDBJ databases">
        <title>Genomic Encyclopedia of Archaeal and Bacterial Type Strains, Phase II (KMG-II): from individual species to whole genera.</title>
        <authorList>
            <person name="Goeker M."/>
        </authorList>
    </citation>
    <scope>NUCLEOTIDE SEQUENCE [LARGE SCALE GENOMIC DNA]</scope>
    <source>
        <strain evidence="2 3">DSM 24525</strain>
    </source>
</reference>